<comment type="subcellular location">
    <subcellularLocation>
        <location evidence="1">Membrane</location>
        <topology evidence="1">Single-pass type I membrane protein</topology>
    </subcellularLocation>
</comment>
<keyword evidence="4 18" id="KW-0808">Transferase</keyword>
<feature type="domain" description="Protein kinase" evidence="22">
    <location>
        <begin position="510"/>
        <end position="792"/>
    </location>
</feature>
<dbReference type="InterPro" id="IPR011009">
    <property type="entry name" value="Kinase-like_dom_sf"/>
</dbReference>
<evidence type="ECO:0000256" key="13">
    <source>
        <dbReference type="ARBA" id="ARBA00023157"/>
    </source>
</evidence>
<evidence type="ECO:0000256" key="19">
    <source>
        <dbReference type="PROSITE-ProRule" id="PRU10141"/>
    </source>
</evidence>
<keyword evidence="14 24" id="KW-0675">Receptor</keyword>
<evidence type="ECO:0000256" key="8">
    <source>
        <dbReference type="ARBA" id="ARBA00022741"/>
    </source>
</evidence>
<keyword evidence="11 20" id="KW-1133">Transmembrane helix</keyword>
<dbReference type="GO" id="GO:0004674">
    <property type="term" value="F:protein serine/threonine kinase activity"/>
    <property type="evidence" value="ECO:0007669"/>
    <property type="project" value="UniProtKB-KW"/>
</dbReference>
<evidence type="ECO:0000256" key="9">
    <source>
        <dbReference type="ARBA" id="ARBA00022777"/>
    </source>
</evidence>
<dbReference type="Gene3D" id="2.90.10.10">
    <property type="entry name" value="Bulb-type lectin domain"/>
    <property type="match status" value="2"/>
</dbReference>
<dbReference type="Pfam" id="PF00069">
    <property type="entry name" value="Pkinase"/>
    <property type="match status" value="1"/>
</dbReference>
<dbReference type="PROSITE" id="PS50927">
    <property type="entry name" value="BULB_LECTIN"/>
    <property type="match status" value="1"/>
</dbReference>
<gene>
    <name evidence="24" type="ORF">D8674_040438</name>
</gene>
<evidence type="ECO:0000256" key="17">
    <source>
        <dbReference type="ARBA" id="ARBA00048679"/>
    </source>
</evidence>
<dbReference type="PANTHER" id="PTHR47976">
    <property type="entry name" value="G-TYPE LECTIN S-RECEPTOR-LIKE SERINE/THREONINE-PROTEIN KINASE SD2-5"/>
    <property type="match status" value="1"/>
</dbReference>
<dbReference type="PROSITE" id="PS00108">
    <property type="entry name" value="PROTEIN_KINASE_ST"/>
    <property type="match status" value="1"/>
</dbReference>
<keyword evidence="8 18" id="KW-0547">Nucleotide-binding</keyword>
<evidence type="ECO:0000256" key="16">
    <source>
        <dbReference type="ARBA" id="ARBA00047899"/>
    </source>
</evidence>
<keyword evidence="25" id="KW-1185">Reference proteome</keyword>
<keyword evidence="15" id="KW-0325">Glycoprotein</keyword>
<dbReference type="InterPro" id="IPR036426">
    <property type="entry name" value="Bulb-type_lectin_dom_sf"/>
</dbReference>
<evidence type="ECO:0000256" key="6">
    <source>
        <dbReference type="ARBA" id="ARBA00022729"/>
    </source>
</evidence>
<dbReference type="OrthoDB" id="1930390at2759"/>
<accession>A0A5N5FRY8</accession>
<feature type="binding site" evidence="19">
    <location>
        <position position="540"/>
    </location>
    <ligand>
        <name>ATP</name>
        <dbReference type="ChEBI" id="CHEBI:30616"/>
    </ligand>
</feature>
<keyword evidence="13" id="KW-1015">Disulfide bond</keyword>
<keyword evidence="2 18" id="KW-0723">Serine/threonine-protein kinase</keyword>
<organism evidence="24 25">
    <name type="scientific">Pyrus ussuriensis x Pyrus communis</name>
    <dbReference type="NCBI Taxonomy" id="2448454"/>
    <lineage>
        <taxon>Eukaryota</taxon>
        <taxon>Viridiplantae</taxon>
        <taxon>Streptophyta</taxon>
        <taxon>Embryophyta</taxon>
        <taxon>Tracheophyta</taxon>
        <taxon>Spermatophyta</taxon>
        <taxon>Magnoliopsida</taxon>
        <taxon>eudicotyledons</taxon>
        <taxon>Gunneridae</taxon>
        <taxon>Pentapetalae</taxon>
        <taxon>rosids</taxon>
        <taxon>fabids</taxon>
        <taxon>Rosales</taxon>
        <taxon>Rosaceae</taxon>
        <taxon>Amygdaloideae</taxon>
        <taxon>Maleae</taxon>
        <taxon>Pyrus</taxon>
    </lineage>
</organism>
<evidence type="ECO:0000256" key="15">
    <source>
        <dbReference type="ARBA" id="ARBA00023180"/>
    </source>
</evidence>
<dbReference type="AlphaFoldDB" id="A0A5N5FRY8"/>
<dbReference type="Pfam" id="PF01453">
    <property type="entry name" value="B_lectin"/>
    <property type="match status" value="1"/>
</dbReference>
<evidence type="ECO:0000256" key="10">
    <source>
        <dbReference type="ARBA" id="ARBA00022840"/>
    </source>
</evidence>
<comment type="caution">
    <text evidence="24">The sequence shown here is derived from an EMBL/GenBank/DDBJ whole genome shotgun (WGS) entry which is preliminary data.</text>
</comment>
<evidence type="ECO:0000256" key="21">
    <source>
        <dbReference type="SAM" id="SignalP"/>
    </source>
</evidence>
<dbReference type="InterPro" id="IPR024171">
    <property type="entry name" value="SRK-like_kinase"/>
</dbReference>
<comment type="catalytic activity">
    <reaction evidence="17 18">
        <text>L-seryl-[protein] + ATP = O-phospho-L-seryl-[protein] + ADP + H(+)</text>
        <dbReference type="Rhea" id="RHEA:17989"/>
        <dbReference type="Rhea" id="RHEA-COMP:9863"/>
        <dbReference type="Rhea" id="RHEA-COMP:11604"/>
        <dbReference type="ChEBI" id="CHEBI:15378"/>
        <dbReference type="ChEBI" id="CHEBI:29999"/>
        <dbReference type="ChEBI" id="CHEBI:30616"/>
        <dbReference type="ChEBI" id="CHEBI:83421"/>
        <dbReference type="ChEBI" id="CHEBI:456216"/>
        <dbReference type="EC" id="2.7.11.1"/>
    </reaction>
</comment>
<keyword evidence="9 18" id="KW-0418">Kinase</keyword>
<dbReference type="GO" id="GO:0030246">
    <property type="term" value="F:carbohydrate binding"/>
    <property type="evidence" value="ECO:0007669"/>
    <property type="project" value="UniProtKB-KW"/>
</dbReference>
<dbReference type="GO" id="GO:0106310">
    <property type="term" value="F:protein serine kinase activity"/>
    <property type="evidence" value="ECO:0007669"/>
    <property type="project" value="RHEA"/>
</dbReference>
<evidence type="ECO:0000256" key="20">
    <source>
        <dbReference type="SAM" id="Phobius"/>
    </source>
</evidence>
<keyword evidence="10 18" id="KW-0067">ATP-binding</keyword>
<feature type="chain" id="PRO_5024466723" description="Receptor-like serine/threonine-protein kinase" evidence="21">
    <location>
        <begin position="25"/>
        <end position="796"/>
    </location>
</feature>
<keyword evidence="7 24" id="KW-0430">Lectin</keyword>
<dbReference type="FunFam" id="2.90.10.10:FF:000013">
    <property type="entry name" value="G-type lectin S-receptor-like serine/threonine-protein kinase LECRK1"/>
    <property type="match status" value="1"/>
</dbReference>
<reference evidence="24 25" key="2">
    <citation type="submission" date="2019-11" db="EMBL/GenBank/DDBJ databases">
        <title>A de novo genome assembly of a pear dwarfing rootstock.</title>
        <authorList>
            <person name="Wang F."/>
            <person name="Wang J."/>
            <person name="Li S."/>
            <person name="Zhang Y."/>
            <person name="Fang M."/>
            <person name="Ma L."/>
            <person name="Zhao Y."/>
            <person name="Jiang S."/>
        </authorList>
    </citation>
    <scope>NUCLEOTIDE SEQUENCE [LARGE SCALE GENOMIC DNA]</scope>
    <source>
        <strain evidence="24">S2</strain>
        <tissue evidence="24">Leaf</tissue>
    </source>
</reference>
<dbReference type="SUPFAM" id="SSF56112">
    <property type="entry name" value="Protein kinase-like (PK-like)"/>
    <property type="match status" value="1"/>
</dbReference>
<protein>
    <recommendedName>
        <fullName evidence="18">Receptor-like serine/threonine-protein kinase</fullName>
        <ecNumber evidence="18">2.7.11.1</ecNumber>
    </recommendedName>
</protein>
<dbReference type="Proteomes" id="UP000327157">
    <property type="component" value="Unassembled WGS sequence"/>
</dbReference>
<evidence type="ECO:0000313" key="25">
    <source>
        <dbReference type="Proteomes" id="UP000327157"/>
    </source>
</evidence>
<keyword evidence="5 20" id="KW-0812">Transmembrane</keyword>
<dbReference type="InterPro" id="IPR000719">
    <property type="entry name" value="Prot_kinase_dom"/>
</dbReference>
<dbReference type="InterPro" id="IPR017441">
    <property type="entry name" value="Protein_kinase_ATP_BS"/>
</dbReference>
<dbReference type="SUPFAM" id="SSF51110">
    <property type="entry name" value="alpha-D-mannose-specific plant lectins"/>
    <property type="match status" value="1"/>
</dbReference>
<evidence type="ECO:0000259" key="22">
    <source>
        <dbReference type="PROSITE" id="PS50011"/>
    </source>
</evidence>
<dbReference type="GO" id="GO:0016020">
    <property type="term" value="C:membrane"/>
    <property type="evidence" value="ECO:0007669"/>
    <property type="project" value="UniProtKB-SubCell"/>
</dbReference>
<keyword evidence="3" id="KW-0245">EGF-like domain</keyword>
<evidence type="ECO:0000313" key="24">
    <source>
        <dbReference type="EMBL" id="KAB2604140.1"/>
    </source>
</evidence>
<evidence type="ECO:0000256" key="14">
    <source>
        <dbReference type="ARBA" id="ARBA00023170"/>
    </source>
</evidence>
<dbReference type="GO" id="GO:0005524">
    <property type="term" value="F:ATP binding"/>
    <property type="evidence" value="ECO:0007669"/>
    <property type="project" value="UniProtKB-UniRule"/>
</dbReference>
<dbReference type="CDD" id="cd00028">
    <property type="entry name" value="B_lectin"/>
    <property type="match status" value="1"/>
</dbReference>
<dbReference type="FunFam" id="3.30.200.20:FF:000059">
    <property type="entry name" value="S-receptor-like serine/threonine-protein kinase"/>
    <property type="match status" value="1"/>
</dbReference>
<keyword evidence="6 21" id="KW-0732">Signal</keyword>
<evidence type="ECO:0000259" key="23">
    <source>
        <dbReference type="PROSITE" id="PS50927"/>
    </source>
</evidence>
<dbReference type="EMBL" id="SMOL01000646">
    <property type="protein sequence ID" value="KAB2604140.1"/>
    <property type="molecule type" value="Genomic_DNA"/>
</dbReference>
<name>A0A5N5FRY8_9ROSA</name>
<dbReference type="SMART" id="SM00220">
    <property type="entry name" value="S_TKc"/>
    <property type="match status" value="1"/>
</dbReference>
<evidence type="ECO:0000256" key="18">
    <source>
        <dbReference type="PIRNR" id="PIRNR000641"/>
    </source>
</evidence>
<evidence type="ECO:0000256" key="3">
    <source>
        <dbReference type="ARBA" id="ARBA00022536"/>
    </source>
</evidence>
<dbReference type="Gene3D" id="1.10.510.10">
    <property type="entry name" value="Transferase(Phosphotransferase) domain 1"/>
    <property type="match status" value="1"/>
</dbReference>
<dbReference type="Gene3D" id="3.30.200.20">
    <property type="entry name" value="Phosphorylase Kinase, domain 1"/>
    <property type="match status" value="1"/>
</dbReference>
<feature type="domain" description="Bulb-type lectin" evidence="23">
    <location>
        <begin position="29"/>
        <end position="150"/>
    </location>
</feature>
<dbReference type="PROSITE" id="PS50011">
    <property type="entry name" value="PROTEIN_KINASE_DOM"/>
    <property type="match status" value="1"/>
</dbReference>
<comment type="catalytic activity">
    <reaction evidence="16 18">
        <text>L-threonyl-[protein] + ATP = O-phospho-L-threonyl-[protein] + ADP + H(+)</text>
        <dbReference type="Rhea" id="RHEA:46608"/>
        <dbReference type="Rhea" id="RHEA-COMP:11060"/>
        <dbReference type="Rhea" id="RHEA-COMP:11605"/>
        <dbReference type="ChEBI" id="CHEBI:15378"/>
        <dbReference type="ChEBI" id="CHEBI:30013"/>
        <dbReference type="ChEBI" id="CHEBI:30616"/>
        <dbReference type="ChEBI" id="CHEBI:61977"/>
        <dbReference type="ChEBI" id="CHEBI:456216"/>
        <dbReference type="EC" id="2.7.11.1"/>
    </reaction>
</comment>
<evidence type="ECO:0000256" key="4">
    <source>
        <dbReference type="ARBA" id="ARBA00022679"/>
    </source>
</evidence>
<evidence type="ECO:0000256" key="12">
    <source>
        <dbReference type="ARBA" id="ARBA00023136"/>
    </source>
</evidence>
<feature type="transmembrane region" description="Helical" evidence="20">
    <location>
        <begin position="450"/>
        <end position="475"/>
    </location>
</feature>
<sequence length="796" mass="89340">MAFELAYSFCFLLLLLQRPFYTFAQPPMNISLGSSLIAQDSNSFWASPSGDFAFGFRKIGDNGGFLLAIWFDKIPEKTIVWSANGNNLVAKGSTVQLTEDGQFLLSDIATRRQVWIASSSGTGVSHAAMLDNGNFVLANGNSINSWESFDNPTDTILPAQTLHQRSILFAPYTQTNYSKGRFQFTLQSDGNAVLYTTYFPLDTPNSAYWSTLTQGSGFQVVFNLSGFIYVTARDGSMLYMISPSTVSTKDYYQRATLEYDGVFRHYIYPKSSTSSSVKRAWSALSLTPLNICTVILEGTGGGACGFNSLCRNDDGGPSCHCPYGYTYVDPNDVLKGCKQNFISQRCDDAALETDLFYLQEMLNTDWAYSANYEYFQPVTEDWCRQTCLGDCFCGIAFYKNQTCWKKSIPLSNGRIDPSVDWKALIKIRIDNSTSRQAGQDSTKKSSSASIVHGLVFMVIGMLVVFLTLAVTFFVVRRNYFIKPKVSQLSPFIQGINLRCFTYMELKEATNGFMEELGRGAFGTVFKGVLASDNGKFVAVKRLDTMFREGDHPEFKAEVSGIGRTNHRNLVQLLGFCDEGHHRILVYEFMSNGSLNSFLFGERSRLHWYLRRQIALGIARGLLYLHEDCSSQIIHCDIKPENILLDDSFTVRIADFGLAKLLKADQTQTITAIRGTKGYVAPEWLTSLPVTVKVDVYSFGILLLEIICCRKNFEEAKNEKEMVLADWAFNCYDQRKLHLLLENDDEAKDNIKEMAKYVTIALWCIQQDPSLRPTMKDVTHILEGTVEISIPVLKPSS</sequence>
<dbReference type="InterPro" id="IPR008271">
    <property type="entry name" value="Ser/Thr_kinase_AS"/>
</dbReference>
<dbReference type="CDD" id="cd14066">
    <property type="entry name" value="STKc_IRAK"/>
    <property type="match status" value="1"/>
</dbReference>
<keyword evidence="12 20" id="KW-0472">Membrane</keyword>
<dbReference type="PIRSF" id="PIRSF000641">
    <property type="entry name" value="SRK"/>
    <property type="match status" value="1"/>
</dbReference>
<comment type="similarity">
    <text evidence="18">Belongs to the protein kinase superfamily. Ser/Thr protein kinase family.</text>
</comment>
<dbReference type="PANTHER" id="PTHR47976:SF108">
    <property type="entry name" value="G-TYPE LECTIN S-RECEPTOR-LIKE SERINE_THREONINE-PROTEIN KINASE LECRK1"/>
    <property type="match status" value="1"/>
</dbReference>
<dbReference type="PROSITE" id="PS00107">
    <property type="entry name" value="PROTEIN_KINASE_ATP"/>
    <property type="match status" value="1"/>
</dbReference>
<reference evidence="24 25" key="1">
    <citation type="submission" date="2019-09" db="EMBL/GenBank/DDBJ databases">
        <authorList>
            <person name="Ou C."/>
        </authorList>
    </citation>
    <scope>NUCLEOTIDE SEQUENCE [LARGE SCALE GENOMIC DNA]</scope>
    <source>
        <strain evidence="24">S2</strain>
        <tissue evidence="24">Leaf</tissue>
    </source>
</reference>
<proteinExistence type="inferred from homology"/>
<evidence type="ECO:0000256" key="2">
    <source>
        <dbReference type="ARBA" id="ARBA00022527"/>
    </source>
</evidence>
<dbReference type="EC" id="2.7.11.1" evidence="18"/>
<evidence type="ECO:0000256" key="7">
    <source>
        <dbReference type="ARBA" id="ARBA00022734"/>
    </source>
</evidence>
<evidence type="ECO:0000256" key="5">
    <source>
        <dbReference type="ARBA" id="ARBA00022692"/>
    </source>
</evidence>
<dbReference type="SMART" id="SM00108">
    <property type="entry name" value="B_lectin"/>
    <property type="match status" value="1"/>
</dbReference>
<evidence type="ECO:0000256" key="11">
    <source>
        <dbReference type="ARBA" id="ARBA00022989"/>
    </source>
</evidence>
<dbReference type="InterPro" id="IPR051343">
    <property type="entry name" value="G-type_lectin_kinases/EP1-like"/>
</dbReference>
<evidence type="ECO:0000256" key="1">
    <source>
        <dbReference type="ARBA" id="ARBA00004479"/>
    </source>
</evidence>
<dbReference type="FunFam" id="1.10.510.10:FF:000237">
    <property type="entry name" value="G-type lectin S-receptor-like serine/threonine-protein kinase"/>
    <property type="match status" value="1"/>
</dbReference>
<feature type="signal peptide" evidence="21">
    <location>
        <begin position="1"/>
        <end position="24"/>
    </location>
</feature>
<dbReference type="InterPro" id="IPR001480">
    <property type="entry name" value="Bulb-type_lectin_dom"/>
</dbReference>
<dbReference type="CDD" id="cd00053">
    <property type="entry name" value="EGF"/>
    <property type="match status" value="1"/>
</dbReference>